<keyword evidence="1" id="KW-0472">Membrane</keyword>
<comment type="caution">
    <text evidence="2">The sequence shown here is derived from an EMBL/GenBank/DDBJ whole genome shotgun (WGS) entry which is preliminary data.</text>
</comment>
<dbReference type="Proteomes" id="UP000698222">
    <property type="component" value="Unassembled WGS sequence"/>
</dbReference>
<reference evidence="2 3" key="1">
    <citation type="submission" date="2021-03" db="EMBL/GenBank/DDBJ databases">
        <title>Sequencing the genomes of 1000 actinobacteria strains.</title>
        <authorList>
            <person name="Klenk H.-P."/>
        </authorList>
    </citation>
    <scope>NUCLEOTIDE SEQUENCE [LARGE SCALE GENOMIC DNA]</scope>
    <source>
        <strain evidence="2 3">DSM 14564</strain>
    </source>
</reference>
<dbReference type="EMBL" id="JAGIOC010000001">
    <property type="protein sequence ID" value="MBP2410784.1"/>
    <property type="molecule type" value="Genomic_DNA"/>
</dbReference>
<sequence>MRAKIFVAALVLITAAYCWGLGWIAWGFVQVDSALGYGLALGIVILLALSVWVIWREVLFGLRAGGLARRYQVPPDAVEDDPRAEFEAARTAVQDGGEQDWAAWFRLALAYDALRDRAGARRATRQAIDVHRG</sequence>
<evidence type="ECO:0000313" key="2">
    <source>
        <dbReference type="EMBL" id="MBP2410784.1"/>
    </source>
</evidence>
<protein>
    <recommendedName>
        <fullName evidence="4">Tetratricopeptide repeat protein</fullName>
    </recommendedName>
</protein>
<organism evidence="2 3">
    <name type="scientific">Brachybacterium fresconis</name>
    <dbReference type="NCBI Taxonomy" id="173363"/>
    <lineage>
        <taxon>Bacteria</taxon>
        <taxon>Bacillati</taxon>
        <taxon>Actinomycetota</taxon>
        <taxon>Actinomycetes</taxon>
        <taxon>Micrococcales</taxon>
        <taxon>Dermabacteraceae</taxon>
        <taxon>Brachybacterium</taxon>
    </lineage>
</organism>
<keyword evidence="3" id="KW-1185">Reference proteome</keyword>
<dbReference type="RefSeq" id="WP_209894944.1">
    <property type="nucleotide sequence ID" value="NZ_BAAAJV010000008.1"/>
</dbReference>
<accession>A0ABS4YPR5</accession>
<keyword evidence="1" id="KW-0812">Transmembrane</keyword>
<evidence type="ECO:0000256" key="1">
    <source>
        <dbReference type="SAM" id="Phobius"/>
    </source>
</evidence>
<proteinExistence type="predicted"/>
<feature type="transmembrane region" description="Helical" evidence="1">
    <location>
        <begin position="34"/>
        <end position="55"/>
    </location>
</feature>
<keyword evidence="1" id="KW-1133">Transmembrane helix</keyword>
<gene>
    <name evidence="2" type="ORF">JOF44_003687</name>
</gene>
<evidence type="ECO:0000313" key="3">
    <source>
        <dbReference type="Proteomes" id="UP000698222"/>
    </source>
</evidence>
<evidence type="ECO:0008006" key="4">
    <source>
        <dbReference type="Google" id="ProtNLM"/>
    </source>
</evidence>
<name>A0ABS4YPR5_9MICO</name>